<reference evidence="13" key="1">
    <citation type="submission" date="2011-08" db="EMBL/GenBank/DDBJ databases">
        <title>The draft genome of Latimeria chalumnae.</title>
        <authorList>
            <person name="Di Palma F."/>
            <person name="Alfoldi J."/>
            <person name="Johnson J."/>
            <person name="Berlin A."/>
            <person name="Gnerre S."/>
            <person name="Jaffe D."/>
            <person name="MacCallum I."/>
            <person name="Young S."/>
            <person name="Walker B.J."/>
            <person name="Lander E."/>
            <person name="Lindblad-Toh K."/>
        </authorList>
    </citation>
    <scope>NUCLEOTIDE SEQUENCE [LARGE SCALE GENOMIC DNA]</scope>
    <source>
        <strain evidence="13">Wild caught</strain>
    </source>
</reference>
<dbReference type="InterPro" id="IPR029215">
    <property type="entry name" value="HMG_box_5"/>
</dbReference>
<feature type="domain" description="HMG box" evidence="11">
    <location>
        <begin position="302"/>
        <end position="366"/>
    </location>
</feature>
<dbReference type="eggNOG" id="KOG0381">
    <property type="taxonomic scope" value="Eukaryota"/>
</dbReference>
<dbReference type="SUPFAM" id="SSF47095">
    <property type="entry name" value="HMG-box"/>
    <property type="match status" value="6"/>
</dbReference>
<dbReference type="EMBL" id="AFYH01038589">
    <property type="status" value="NOT_ANNOTATED_CDS"/>
    <property type="molecule type" value="Genomic_DNA"/>
</dbReference>
<dbReference type="GeneTree" id="ENSGT00940000161141"/>
<feature type="region of interest" description="Disordered" evidence="10">
    <location>
        <begin position="1"/>
        <end position="20"/>
    </location>
</feature>
<dbReference type="OMA" id="MCRMKWI"/>
<reference evidence="12" key="2">
    <citation type="submission" date="2025-08" db="UniProtKB">
        <authorList>
            <consortium name="Ensembl"/>
        </authorList>
    </citation>
    <scope>IDENTIFICATION</scope>
</reference>
<dbReference type="Proteomes" id="UP000008672">
    <property type="component" value="Unassembled WGS sequence"/>
</dbReference>
<dbReference type="GO" id="GO:0003677">
    <property type="term" value="F:DNA binding"/>
    <property type="evidence" value="ECO:0007669"/>
    <property type="project" value="UniProtKB-UniRule"/>
</dbReference>
<keyword evidence="6" id="KW-0804">Transcription</keyword>
<dbReference type="PANTHER" id="PTHR46318:SF3">
    <property type="entry name" value="UPSTREAM BINDING TRANSCRIPTION FACTOR"/>
    <property type="match status" value="1"/>
</dbReference>
<dbReference type="FunFam" id="1.10.30.10:FF:000022">
    <property type="entry name" value="nucleolar transcription factor 1 isoform X2"/>
    <property type="match status" value="1"/>
</dbReference>
<dbReference type="InterPro" id="IPR009071">
    <property type="entry name" value="HMG_box_dom"/>
</dbReference>
<evidence type="ECO:0000256" key="2">
    <source>
        <dbReference type="ARBA" id="ARBA00022737"/>
    </source>
</evidence>
<sequence length="752" mass="88181">MNGEPEEATDIEMASSKEQDHWSKEDMLNLLECIRVNIPTNDNCKFKTTESHLDWHKVAFKEYTGDMCRQKWLEISHEIRKFRTLTELILDAQEHVKNPYKGKNLKKHPDFPKKPLTPYFRFFMEKRAKYAKLHPEMSNLDLTKILSKKYKELPEKKKMKYIQEFQREKIAFEQNMARFSSLKREEHPDLVDSSKQVDHPEKPKTPQQLWFNHERKVLLKLRPSATSKDIKEALSKQWSQLSDKKRLKWINKALEQQKQYEEIMRDYTKHHPELNISEEEITKSTLNKAERQLKDKFDGRPTKPPPNSYSLYCAELMSNMKDVRSTERMALCSKQWKMLSQKEKDAYQKLCEQKKKDYEIELHRFLVSLPQEEQRRVMAEEKMLGLNRKSATKSSSKKAKIKGKSGGSEKPKRPISAMFIFAEERRKKLQEERPELSESELTRFLARMWNDLSDKKKAKYKAMEAAMKAESEKQMDDRVKLPESPKNAEEIWQQSVIGDYLARFKNDRTKALKTMEATWNTMEKKEKLMWIKKAAEDQKRYERELSEMRSSTSSVNPKKVKFEGEPKKPPMNGYQKFSQELLSNGELNHLPLKERMVEIGSRWQRLTQHQKDQYKKLAEELQKQYKVKLENWLKSLTLQERQTYKEHTSNKRKSTGKAGVLNAKVKPGIQPKSESEEEEEEEDEEEEEKDDSSEEGGDSSGSGSEEESGDEQPAQRLQLGGDTGNEDDDDNESESSSSSSSSSEDSSDSESD</sequence>
<evidence type="ECO:0000256" key="7">
    <source>
        <dbReference type="ARBA" id="ARBA00023242"/>
    </source>
</evidence>
<dbReference type="EMBL" id="AFYH01038591">
    <property type="status" value="NOT_ANNOTATED_CDS"/>
    <property type="molecule type" value="Genomic_DNA"/>
</dbReference>
<dbReference type="GO" id="GO:0005634">
    <property type="term" value="C:nucleus"/>
    <property type="evidence" value="ECO:0007669"/>
    <property type="project" value="UniProtKB-SubCell"/>
</dbReference>
<evidence type="ECO:0000259" key="11">
    <source>
        <dbReference type="PROSITE" id="PS50118"/>
    </source>
</evidence>
<dbReference type="Pfam" id="PF00505">
    <property type="entry name" value="HMG_box"/>
    <property type="match status" value="3"/>
</dbReference>
<dbReference type="HOGENOM" id="CLU_021068_1_0_1"/>
<organism evidence="12 13">
    <name type="scientific">Latimeria chalumnae</name>
    <name type="common">Coelacanth</name>
    <dbReference type="NCBI Taxonomy" id="7897"/>
    <lineage>
        <taxon>Eukaryota</taxon>
        <taxon>Metazoa</taxon>
        <taxon>Chordata</taxon>
        <taxon>Craniata</taxon>
        <taxon>Vertebrata</taxon>
        <taxon>Euteleostomi</taxon>
        <taxon>Coelacanthiformes</taxon>
        <taxon>Coelacanthidae</taxon>
        <taxon>Latimeria</taxon>
    </lineage>
</organism>
<dbReference type="PANTHER" id="PTHR46318">
    <property type="entry name" value="UPSTREAM BINDING TRANSCRIPTION FACTOR"/>
    <property type="match status" value="1"/>
</dbReference>
<dbReference type="EMBL" id="AFYH01038587">
    <property type="status" value="NOT_ANNOTATED_CDS"/>
    <property type="molecule type" value="Genomic_DNA"/>
</dbReference>
<feature type="domain" description="HMG box" evidence="11">
    <location>
        <begin position="482"/>
        <end position="549"/>
    </location>
</feature>
<feature type="compositionally biased region" description="Low complexity" evidence="10">
    <location>
        <begin position="734"/>
        <end position="744"/>
    </location>
</feature>
<dbReference type="SMART" id="SM00398">
    <property type="entry name" value="HMG"/>
    <property type="match status" value="6"/>
</dbReference>
<feature type="DNA-binding region" description="HMG box" evidence="8">
    <location>
        <begin position="567"/>
        <end position="633"/>
    </location>
</feature>
<evidence type="ECO:0000256" key="6">
    <source>
        <dbReference type="ARBA" id="ARBA00023163"/>
    </source>
</evidence>
<comment type="subcellular location">
    <subcellularLocation>
        <location evidence="1">Nucleus</location>
    </subcellularLocation>
</comment>
<keyword evidence="13" id="KW-1185">Reference proteome</keyword>
<feature type="domain" description="HMG box" evidence="11">
    <location>
        <begin position="567"/>
        <end position="633"/>
    </location>
</feature>
<dbReference type="Gene3D" id="1.10.30.10">
    <property type="entry name" value="High mobility group box domain"/>
    <property type="match status" value="6"/>
</dbReference>
<evidence type="ECO:0000313" key="13">
    <source>
        <dbReference type="Proteomes" id="UP000008672"/>
    </source>
</evidence>
<dbReference type="CDD" id="cd21999">
    <property type="entry name" value="HMG-box_UBF1_rpt2"/>
    <property type="match status" value="1"/>
</dbReference>
<feature type="region of interest" description="Disordered" evidence="10">
    <location>
        <begin position="542"/>
        <end position="575"/>
    </location>
</feature>
<reference evidence="12" key="3">
    <citation type="submission" date="2025-09" db="UniProtKB">
        <authorList>
            <consortium name="Ensembl"/>
        </authorList>
    </citation>
    <scope>IDENTIFICATION</scope>
</reference>
<evidence type="ECO:0000256" key="3">
    <source>
        <dbReference type="ARBA" id="ARBA00023015"/>
    </source>
</evidence>
<dbReference type="CDD" id="cd22002">
    <property type="entry name" value="HMG-box_UBF1_rpt5"/>
    <property type="match status" value="1"/>
</dbReference>
<dbReference type="EMBL" id="AFYH01038588">
    <property type="status" value="NOT_ANNOTATED_CDS"/>
    <property type="molecule type" value="Genomic_DNA"/>
</dbReference>
<dbReference type="EMBL" id="AFYH01038590">
    <property type="status" value="NOT_ANNOTATED_CDS"/>
    <property type="molecule type" value="Genomic_DNA"/>
</dbReference>
<feature type="compositionally biased region" description="Acidic residues" evidence="10">
    <location>
        <begin position="675"/>
        <end position="697"/>
    </location>
</feature>
<dbReference type="CDD" id="cd22003">
    <property type="entry name" value="HMG-box_UBF1_rpt6-like"/>
    <property type="match status" value="1"/>
</dbReference>
<feature type="region of interest" description="Disordered" evidence="10">
    <location>
        <begin position="385"/>
        <end position="413"/>
    </location>
</feature>
<evidence type="ECO:0000256" key="1">
    <source>
        <dbReference type="ARBA" id="ARBA00004123"/>
    </source>
</evidence>
<dbReference type="AlphaFoldDB" id="H3BB71"/>
<feature type="domain" description="HMG box" evidence="11">
    <location>
        <begin position="411"/>
        <end position="479"/>
    </location>
</feature>
<dbReference type="InterPro" id="IPR051762">
    <property type="entry name" value="UBF1"/>
</dbReference>
<feature type="compositionally biased region" description="Acidic residues" evidence="10">
    <location>
        <begin position="1"/>
        <end position="10"/>
    </location>
</feature>
<dbReference type="PROSITE" id="PS50118">
    <property type="entry name" value="HMG_BOX_2"/>
    <property type="match status" value="6"/>
</dbReference>
<dbReference type="InParanoid" id="H3BB71"/>
<protein>
    <submittedName>
        <fullName evidence="12">Upstream binding transcription factor</fullName>
    </submittedName>
</protein>
<keyword evidence="7 8" id="KW-0539">Nucleus</keyword>
<keyword evidence="5" id="KW-0010">Activator</keyword>
<feature type="DNA-binding region" description="HMG box" evidence="8">
    <location>
        <begin position="112"/>
        <end position="180"/>
    </location>
</feature>
<dbReference type="Pfam" id="PF09011">
    <property type="entry name" value="HMG_box_2"/>
    <property type="match status" value="1"/>
</dbReference>
<feature type="DNA-binding region" description="HMG box" evidence="8">
    <location>
        <begin position="482"/>
        <end position="549"/>
    </location>
</feature>
<proteinExistence type="predicted"/>
<dbReference type="Pfam" id="PF14887">
    <property type="entry name" value="HMG_box_5"/>
    <property type="match status" value="1"/>
</dbReference>
<feature type="DNA-binding region" description="HMG box" evidence="8">
    <location>
        <begin position="411"/>
        <end position="479"/>
    </location>
</feature>
<evidence type="ECO:0000256" key="9">
    <source>
        <dbReference type="SAM" id="Coils"/>
    </source>
</evidence>
<keyword evidence="4 8" id="KW-0238">DNA-binding</keyword>
<gene>
    <name evidence="12" type="primary">UBTF</name>
</gene>
<evidence type="ECO:0000313" key="12">
    <source>
        <dbReference type="Ensembl" id="ENSLACP00000019142.1"/>
    </source>
</evidence>
<feature type="compositionally biased region" description="Acidic residues" evidence="10">
    <location>
        <begin position="724"/>
        <end position="733"/>
    </location>
</feature>
<keyword evidence="2" id="KW-0677">Repeat</keyword>
<name>H3BB71_LATCH</name>
<feature type="DNA-binding region" description="HMG box" evidence="8">
    <location>
        <begin position="302"/>
        <end position="366"/>
    </location>
</feature>
<feature type="DNA-binding region" description="HMG box" evidence="8">
    <location>
        <begin position="200"/>
        <end position="268"/>
    </location>
</feature>
<feature type="coiled-coil region" evidence="9">
    <location>
        <begin position="604"/>
        <end position="631"/>
    </location>
</feature>
<evidence type="ECO:0000256" key="10">
    <source>
        <dbReference type="SAM" id="MobiDB-lite"/>
    </source>
</evidence>
<feature type="domain" description="HMG box" evidence="11">
    <location>
        <begin position="200"/>
        <end position="268"/>
    </location>
</feature>
<keyword evidence="9" id="KW-0175">Coiled coil</keyword>
<dbReference type="CDD" id="cd21998">
    <property type="entry name" value="HMG-box_UBF1_rpt1-like"/>
    <property type="match status" value="1"/>
</dbReference>
<keyword evidence="3" id="KW-0805">Transcription regulation</keyword>
<dbReference type="Bgee" id="ENSLACG00000016842">
    <property type="expression patterns" value="Expressed in pectoral fin and 6 other cell types or tissues"/>
</dbReference>
<dbReference type="CDD" id="cd22001">
    <property type="entry name" value="HMG-box_UBF1_rpt4"/>
    <property type="match status" value="1"/>
</dbReference>
<feature type="region of interest" description="Disordered" evidence="10">
    <location>
        <begin position="636"/>
        <end position="752"/>
    </location>
</feature>
<evidence type="ECO:0000256" key="8">
    <source>
        <dbReference type="PROSITE-ProRule" id="PRU00267"/>
    </source>
</evidence>
<evidence type="ECO:0000256" key="4">
    <source>
        <dbReference type="ARBA" id="ARBA00023125"/>
    </source>
</evidence>
<dbReference type="Ensembl" id="ENSLACT00000019275.1">
    <property type="protein sequence ID" value="ENSLACP00000019142.1"/>
    <property type="gene ID" value="ENSLACG00000016842.2"/>
</dbReference>
<feature type="compositionally biased region" description="Basic and acidic residues" evidence="10">
    <location>
        <begin position="183"/>
        <end position="204"/>
    </location>
</feature>
<dbReference type="CDD" id="cd22000">
    <property type="entry name" value="HMG-box_UBF1_rpt3"/>
    <property type="match status" value="1"/>
</dbReference>
<feature type="region of interest" description="Disordered" evidence="10">
    <location>
        <begin position="183"/>
        <end position="205"/>
    </location>
</feature>
<accession>H3BB71</accession>
<feature type="domain" description="HMG box" evidence="11">
    <location>
        <begin position="112"/>
        <end position="180"/>
    </location>
</feature>
<dbReference type="InterPro" id="IPR036910">
    <property type="entry name" value="HMG_box_dom_sf"/>
</dbReference>
<dbReference type="STRING" id="7897.ENSLACP00000019142"/>
<evidence type="ECO:0000256" key="5">
    <source>
        <dbReference type="ARBA" id="ARBA00023159"/>
    </source>
</evidence>
<dbReference type="FunCoup" id="H3BB71">
    <property type="interactions" value="2990"/>
</dbReference>